<dbReference type="Pfam" id="PF00046">
    <property type="entry name" value="Homeodomain"/>
    <property type="match status" value="1"/>
</dbReference>
<dbReference type="SUPFAM" id="SSF46689">
    <property type="entry name" value="Homeodomain-like"/>
    <property type="match status" value="1"/>
</dbReference>
<dbReference type="GO" id="GO:0030182">
    <property type="term" value="P:neuron differentiation"/>
    <property type="evidence" value="ECO:0007669"/>
    <property type="project" value="UniProtKB-ARBA"/>
</dbReference>
<dbReference type="GeneID" id="36384636"/>
<dbReference type="WormBase" id="SRAE_X000156900">
    <property type="protein sequence ID" value="SRP06321"/>
    <property type="gene ID" value="WBGene00267142"/>
</dbReference>
<sequence>MDQPITFPNNQSHFYNPQNYYSSIPVFDPSTVYYPQNSLINNYLLPFPNTNISPININSKNFKQNIKSVSGDSDEKKSRRNRTAFNDTQLDELEKCFKMCQYPDVSLREKLSKEINLPEARIQVWFKNRRAKHRRRLRNMPSPEGFENNSTIISDSQSYNNVKTGIKCQQNQVITWTPSMSFQGFPPQTLKLFSSDQ</sequence>
<dbReference type="PROSITE" id="PS50071">
    <property type="entry name" value="HOMEOBOX_2"/>
    <property type="match status" value="1"/>
</dbReference>
<evidence type="ECO:0000256" key="6">
    <source>
        <dbReference type="RuleBase" id="RU000682"/>
    </source>
</evidence>
<dbReference type="SMART" id="SM00389">
    <property type="entry name" value="HOX"/>
    <property type="match status" value="1"/>
</dbReference>
<comment type="subcellular location">
    <subcellularLocation>
        <location evidence="1 5 6">Nucleus</location>
    </subcellularLocation>
</comment>
<dbReference type="CTD" id="36384636"/>
<evidence type="ECO:0000256" key="2">
    <source>
        <dbReference type="ARBA" id="ARBA00023125"/>
    </source>
</evidence>
<reference evidence="10" key="3">
    <citation type="submission" date="2020-12" db="UniProtKB">
        <authorList>
            <consortium name="WormBaseParasite"/>
        </authorList>
    </citation>
    <scope>IDENTIFICATION</scope>
</reference>
<evidence type="ECO:0000259" key="7">
    <source>
        <dbReference type="PROSITE" id="PS50071"/>
    </source>
</evidence>
<dbReference type="Proteomes" id="UP000035682">
    <property type="component" value="Unplaced"/>
</dbReference>
<dbReference type="CDD" id="cd00086">
    <property type="entry name" value="homeodomain"/>
    <property type="match status" value="1"/>
</dbReference>
<dbReference type="PROSITE" id="PS00027">
    <property type="entry name" value="HOMEOBOX_1"/>
    <property type="match status" value="1"/>
</dbReference>
<dbReference type="AlphaFoldDB" id="A0A090KVD7"/>
<protein>
    <submittedName>
        <fullName evidence="8 10">Retina and anterior neural fold homeobox protein 2</fullName>
    </submittedName>
</protein>
<dbReference type="EMBL" id="LN609396">
    <property type="protein sequence ID" value="CEF59825.1"/>
    <property type="molecule type" value="Genomic_DNA"/>
</dbReference>
<keyword evidence="9" id="KW-1185">Reference proteome</keyword>
<evidence type="ECO:0000256" key="3">
    <source>
        <dbReference type="ARBA" id="ARBA00023155"/>
    </source>
</evidence>
<dbReference type="InterPro" id="IPR001356">
    <property type="entry name" value="HD"/>
</dbReference>
<dbReference type="PANTHER" id="PTHR24329">
    <property type="entry name" value="HOMEOBOX PROTEIN ARISTALESS"/>
    <property type="match status" value="1"/>
</dbReference>
<keyword evidence="4 5" id="KW-0539">Nucleus</keyword>
<evidence type="ECO:0000313" key="8">
    <source>
        <dbReference type="EMBL" id="CEF59825.1"/>
    </source>
</evidence>
<dbReference type="Gene3D" id="1.10.10.60">
    <property type="entry name" value="Homeodomain-like"/>
    <property type="match status" value="1"/>
</dbReference>
<feature type="DNA-binding region" description="Homeobox" evidence="5">
    <location>
        <begin position="78"/>
        <end position="137"/>
    </location>
</feature>
<evidence type="ECO:0000313" key="10">
    <source>
        <dbReference type="WBParaSite" id="SRAE_X000156900.1"/>
    </source>
</evidence>
<dbReference type="GO" id="GO:0000981">
    <property type="term" value="F:DNA-binding transcription factor activity, RNA polymerase II-specific"/>
    <property type="evidence" value="ECO:0007669"/>
    <property type="project" value="InterPro"/>
</dbReference>
<evidence type="ECO:0000256" key="5">
    <source>
        <dbReference type="PROSITE-ProRule" id="PRU00108"/>
    </source>
</evidence>
<organism evidence="8">
    <name type="scientific">Strongyloides ratti</name>
    <name type="common">Parasitic roundworm</name>
    <dbReference type="NCBI Taxonomy" id="34506"/>
    <lineage>
        <taxon>Eukaryota</taxon>
        <taxon>Metazoa</taxon>
        <taxon>Ecdysozoa</taxon>
        <taxon>Nematoda</taxon>
        <taxon>Chromadorea</taxon>
        <taxon>Rhabditida</taxon>
        <taxon>Tylenchina</taxon>
        <taxon>Panagrolaimomorpha</taxon>
        <taxon>Strongyloidoidea</taxon>
        <taxon>Strongyloididae</taxon>
        <taxon>Strongyloides</taxon>
    </lineage>
</organism>
<keyword evidence="3 5" id="KW-0371">Homeobox</keyword>
<feature type="domain" description="Homeobox" evidence="7">
    <location>
        <begin position="76"/>
        <end position="136"/>
    </location>
</feature>
<name>A0A090KVD7_STRRB</name>
<dbReference type="WBParaSite" id="SRAE_X000156900.1">
    <property type="protein sequence ID" value="SRAE_X000156900.1"/>
    <property type="gene ID" value="WBGene00267142"/>
</dbReference>
<accession>A0A090KVD7</accession>
<dbReference type="FunFam" id="1.10.10.60:FF:000679">
    <property type="entry name" value="Homeobox protein aristaless"/>
    <property type="match status" value="1"/>
</dbReference>
<reference evidence="9" key="1">
    <citation type="submission" date="2014-09" db="EMBL/GenBank/DDBJ databases">
        <authorList>
            <person name="Martin A.A."/>
        </authorList>
    </citation>
    <scope>NUCLEOTIDE SEQUENCE</scope>
    <source>
        <strain evidence="9">ED321</strain>
    </source>
</reference>
<dbReference type="GO" id="GO:0000977">
    <property type="term" value="F:RNA polymerase II transcription regulatory region sequence-specific DNA binding"/>
    <property type="evidence" value="ECO:0007669"/>
    <property type="project" value="TreeGrafter"/>
</dbReference>
<gene>
    <name evidence="8 10 11" type="ORF">SRAE_X000156900</name>
</gene>
<keyword evidence="2 5" id="KW-0238">DNA-binding</keyword>
<dbReference type="OrthoDB" id="6159439at2759"/>
<evidence type="ECO:0000313" key="9">
    <source>
        <dbReference type="Proteomes" id="UP000035682"/>
    </source>
</evidence>
<evidence type="ECO:0000256" key="4">
    <source>
        <dbReference type="ARBA" id="ARBA00023242"/>
    </source>
</evidence>
<dbReference type="PANTHER" id="PTHR24329:SF543">
    <property type="entry name" value="FI01017P-RELATED"/>
    <property type="match status" value="1"/>
</dbReference>
<dbReference type="RefSeq" id="XP_024499036.1">
    <property type="nucleotide sequence ID" value="XM_024650451.1"/>
</dbReference>
<reference evidence="8" key="2">
    <citation type="submission" date="2014-09" db="EMBL/GenBank/DDBJ databases">
        <authorList>
            <person name="Aslett A.Martin."/>
        </authorList>
    </citation>
    <scope>NUCLEOTIDE SEQUENCE</scope>
    <source>
        <strain evidence="8">ED321 Heterogonic</strain>
    </source>
</reference>
<dbReference type="InterPro" id="IPR050649">
    <property type="entry name" value="Paired_Homeobox_TFs"/>
</dbReference>
<evidence type="ECO:0000256" key="1">
    <source>
        <dbReference type="ARBA" id="ARBA00004123"/>
    </source>
</evidence>
<proteinExistence type="predicted"/>
<evidence type="ECO:0000313" key="11">
    <source>
        <dbReference type="WormBase" id="SRAE_X000156900"/>
    </source>
</evidence>
<dbReference type="GO" id="GO:0005634">
    <property type="term" value="C:nucleus"/>
    <property type="evidence" value="ECO:0007669"/>
    <property type="project" value="UniProtKB-SubCell"/>
</dbReference>
<dbReference type="InterPro" id="IPR009057">
    <property type="entry name" value="Homeodomain-like_sf"/>
</dbReference>
<dbReference type="InterPro" id="IPR017970">
    <property type="entry name" value="Homeobox_CS"/>
</dbReference>